<protein>
    <submittedName>
        <fullName evidence="2">Uncharacterized protein</fullName>
    </submittedName>
</protein>
<organism evidence="2">
    <name type="scientific">Arion vulgaris</name>
    <dbReference type="NCBI Taxonomy" id="1028688"/>
    <lineage>
        <taxon>Eukaryota</taxon>
        <taxon>Metazoa</taxon>
        <taxon>Spiralia</taxon>
        <taxon>Lophotrochozoa</taxon>
        <taxon>Mollusca</taxon>
        <taxon>Gastropoda</taxon>
        <taxon>Heterobranchia</taxon>
        <taxon>Euthyneura</taxon>
        <taxon>Panpulmonata</taxon>
        <taxon>Eupulmonata</taxon>
        <taxon>Stylommatophora</taxon>
        <taxon>Helicina</taxon>
        <taxon>Arionoidea</taxon>
        <taxon>Arionidae</taxon>
        <taxon>Arion</taxon>
    </lineage>
</organism>
<name>A0A0B6XVH2_9EUPU</name>
<evidence type="ECO:0000313" key="2">
    <source>
        <dbReference type="EMBL" id="CEK48047.1"/>
    </source>
</evidence>
<sequence length="101" mass="12009">FEKEGADDDYEEEYNSDGENYRRQSMNQEDKDLVTQALSHSFVDEFKFDEQKQRWCVVTFMYIQSSLQLDVKMLLERTIRSAVIHQVKGISQAFLSEEKEE</sequence>
<evidence type="ECO:0000256" key="1">
    <source>
        <dbReference type="SAM" id="MobiDB-lite"/>
    </source>
</evidence>
<accession>A0A0B6XVH2</accession>
<reference evidence="2" key="1">
    <citation type="submission" date="2014-12" db="EMBL/GenBank/DDBJ databases">
        <title>Insight into the proteome of Arion vulgaris.</title>
        <authorList>
            <person name="Aradska J."/>
            <person name="Bulat T."/>
            <person name="Smidak R."/>
            <person name="Sarate P."/>
            <person name="Gangsoo J."/>
            <person name="Sialana F."/>
            <person name="Bilban M."/>
            <person name="Lubec G."/>
        </authorList>
    </citation>
    <scope>NUCLEOTIDE SEQUENCE</scope>
    <source>
        <tissue evidence="2">Skin</tissue>
    </source>
</reference>
<proteinExistence type="predicted"/>
<dbReference type="EMBL" id="HACG01001182">
    <property type="protein sequence ID" value="CEK48047.1"/>
    <property type="molecule type" value="Transcribed_RNA"/>
</dbReference>
<feature type="region of interest" description="Disordered" evidence="1">
    <location>
        <begin position="1"/>
        <end position="23"/>
    </location>
</feature>
<gene>
    <name evidence="2" type="primary">ORF2971</name>
</gene>
<feature type="compositionally biased region" description="Acidic residues" evidence="1">
    <location>
        <begin position="1"/>
        <end position="16"/>
    </location>
</feature>
<dbReference type="AlphaFoldDB" id="A0A0B6XVH2"/>
<feature type="non-terminal residue" evidence="2">
    <location>
        <position position="101"/>
    </location>
</feature>
<dbReference type="Gene3D" id="3.30.70.2850">
    <property type="match status" value="1"/>
</dbReference>
<feature type="non-terminal residue" evidence="2">
    <location>
        <position position="1"/>
    </location>
</feature>